<dbReference type="SUPFAM" id="SSF56601">
    <property type="entry name" value="beta-lactamase/transpeptidase-like"/>
    <property type="match status" value="1"/>
</dbReference>
<reference evidence="11 12" key="1">
    <citation type="submission" date="2024-06" db="EMBL/GenBank/DDBJ databases">
        <title>Genomic Encyclopedia of Type Strains, Phase IV (KMG-IV): sequencing the most valuable type-strain genomes for metagenomic binning, comparative biology and taxonomic classification.</title>
        <authorList>
            <person name="Goeker M."/>
        </authorList>
    </citation>
    <scope>NUCLEOTIDE SEQUENCE [LARGE SCALE GENOMIC DNA]</scope>
    <source>
        <strain evidence="11 12">DSM 29780</strain>
    </source>
</reference>
<evidence type="ECO:0000256" key="4">
    <source>
        <dbReference type="ARBA" id="ARBA00022960"/>
    </source>
</evidence>
<comment type="caution">
    <text evidence="11">The sequence shown here is derived from an EMBL/GenBank/DDBJ whole genome shotgun (WGS) entry which is preliminary data.</text>
</comment>
<dbReference type="EMBL" id="JBEPMB010000010">
    <property type="protein sequence ID" value="MET3615949.1"/>
    <property type="molecule type" value="Genomic_DNA"/>
</dbReference>
<dbReference type="Proteomes" id="UP001549047">
    <property type="component" value="Unassembled WGS sequence"/>
</dbReference>
<feature type="chain" id="PRO_5047222498" evidence="9">
    <location>
        <begin position="32"/>
        <end position="372"/>
    </location>
</feature>
<evidence type="ECO:0000313" key="12">
    <source>
        <dbReference type="Proteomes" id="UP001549047"/>
    </source>
</evidence>
<proteinExistence type="inferred from homology"/>
<dbReference type="GO" id="GO:0009002">
    <property type="term" value="F:serine-type D-Ala-D-Ala carboxypeptidase activity"/>
    <property type="evidence" value="ECO:0007669"/>
    <property type="project" value="UniProtKB-EC"/>
</dbReference>
<dbReference type="EC" id="3.4.16.4" evidence="11"/>
<keyword evidence="3 11" id="KW-0378">Hydrolase</keyword>
<keyword evidence="12" id="KW-1185">Reference proteome</keyword>
<dbReference type="InterPro" id="IPR018044">
    <property type="entry name" value="Peptidase_S11"/>
</dbReference>
<evidence type="ECO:0000256" key="8">
    <source>
        <dbReference type="SAM" id="MobiDB-lite"/>
    </source>
</evidence>
<evidence type="ECO:0000256" key="7">
    <source>
        <dbReference type="RuleBase" id="RU004016"/>
    </source>
</evidence>
<dbReference type="PRINTS" id="PR00725">
    <property type="entry name" value="DADACBPTASE1"/>
</dbReference>
<dbReference type="InterPro" id="IPR012338">
    <property type="entry name" value="Beta-lactam/transpept-like"/>
</dbReference>
<dbReference type="Gene3D" id="3.40.710.10">
    <property type="entry name" value="DD-peptidase/beta-lactamase superfamily"/>
    <property type="match status" value="1"/>
</dbReference>
<gene>
    <name evidence="11" type="ORF">ABID16_004296</name>
</gene>
<evidence type="ECO:0000259" key="10">
    <source>
        <dbReference type="Pfam" id="PF00768"/>
    </source>
</evidence>
<keyword evidence="11" id="KW-0645">Protease</keyword>
<evidence type="ECO:0000256" key="9">
    <source>
        <dbReference type="SAM" id="SignalP"/>
    </source>
</evidence>
<evidence type="ECO:0000256" key="3">
    <source>
        <dbReference type="ARBA" id="ARBA00022801"/>
    </source>
</evidence>
<dbReference type="PANTHER" id="PTHR21581">
    <property type="entry name" value="D-ALANYL-D-ALANINE CARBOXYPEPTIDASE"/>
    <property type="match status" value="1"/>
</dbReference>
<protein>
    <submittedName>
        <fullName evidence="11">D-alanyl-D-alanine carboxypeptidase</fullName>
        <ecNumber evidence="11">3.4.16.4</ecNumber>
    </submittedName>
</protein>
<evidence type="ECO:0000256" key="5">
    <source>
        <dbReference type="ARBA" id="ARBA00022984"/>
    </source>
</evidence>
<sequence>MVAVGILRKIMGGAVALALAATMALPADALANPKIVVDVATGKVIYHEEAFQRWYPASLTKLMTTYVTFKALKSGRITLDTPVVMSKQAAAQKPSKMYFKPGARMTMNTALTIMLVKSANDIAMAIGETVGGSDDNFVSMMNAEAARLGMFSSHFVNANGMPEPGQYTTARDLAVLTVALRRDFPEYAGYFATEGFINGTKKYTNYNLLIGRFDGADGMKTGFICSSGFNQIGSATRGGRTVVAVVLGADSLGGRADQAADLLQMGLTKPSAGSDTLSSLVPYGSTRDQVADIRDVICNPKAAKIRSEGRDEEGKMKLKSAYLHEMDHDPRFVVADLLPPEPGAAQVDGIEQGDGGPKLKRVPVPTPRPSQE</sequence>
<keyword evidence="5" id="KW-0573">Peptidoglycan synthesis</keyword>
<comment type="similarity">
    <text evidence="1 7">Belongs to the peptidase S11 family.</text>
</comment>
<evidence type="ECO:0000313" key="11">
    <source>
        <dbReference type="EMBL" id="MET3615949.1"/>
    </source>
</evidence>
<evidence type="ECO:0000256" key="6">
    <source>
        <dbReference type="ARBA" id="ARBA00023316"/>
    </source>
</evidence>
<accession>A0ABV2J829</accession>
<evidence type="ECO:0000256" key="2">
    <source>
        <dbReference type="ARBA" id="ARBA00022729"/>
    </source>
</evidence>
<evidence type="ECO:0000256" key="1">
    <source>
        <dbReference type="ARBA" id="ARBA00007164"/>
    </source>
</evidence>
<dbReference type="InterPro" id="IPR001967">
    <property type="entry name" value="Peptidase_S11_N"/>
</dbReference>
<feature type="region of interest" description="Disordered" evidence="8">
    <location>
        <begin position="336"/>
        <end position="372"/>
    </location>
</feature>
<name>A0ABV2J829_9HYPH</name>
<organism evidence="11 12">
    <name type="scientific">Rhizobium aquaticum</name>
    <dbReference type="NCBI Taxonomy" id="1549636"/>
    <lineage>
        <taxon>Bacteria</taxon>
        <taxon>Pseudomonadati</taxon>
        <taxon>Pseudomonadota</taxon>
        <taxon>Alphaproteobacteria</taxon>
        <taxon>Hyphomicrobiales</taxon>
        <taxon>Rhizobiaceae</taxon>
        <taxon>Rhizobium/Agrobacterium group</taxon>
        <taxon>Rhizobium</taxon>
    </lineage>
</organism>
<keyword evidence="4" id="KW-0133">Cell shape</keyword>
<dbReference type="PANTHER" id="PTHR21581:SF6">
    <property type="entry name" value="TRAFFICKING PROTEIN PARTICLE COMPLEX SUBUNIT 12"/>
    <property type="match status" value="1"/>
</dbReference>
<keyword evidence="11" id="KW-0121">Carboxypeptidase</keyword>
<feature type="signal peptide" evidence="9">
    <location>
        <begin position="1"/>
        <end position="31"/>
    </location>
</feature>
<keyword evidence="2 9" id="KW-0732">Signal</keyword>
<dbReference type="Pfam" id="PF00768">
    <property type="entry name" value="Peptidase_S11"/>
    <property type="match status" value="1"/>
</dbReference>
<keyword evidence="6" id="KW-0961">Cell wall biogenesis/degradation</keyword>
<feature type="domain" description="Peptidase S11 D-alanyl-D-alanine carboxypeptidase A N-terminal" evidence="10">
    <location>
        <begin position="26"/>
        <end position="250"/>
    </location>
</feature>